<evidence type="ECO:0000256" key="5">
    <source>
        <dbReference type="ARBA" id="ARBA00023054"/>
    </source>
</evidence>
<dbReference type="SUPFAM" id="SSF75553">
    <property type="entry name" value="Smc hinge domain"/>
    <property type="match status" value="1"/>
</dbReference>
<dbReference type="Pfam" id="PF06470">
    <property type="entry name" value="SMC_hinge"/>
    <property type="match status" value="1"/>
</dbReference>
<reference evidence="9" key="1">
    <citation type="submission" date="2020-08" db="EMBL/GenBank/DDBJ databases">
        <title>Genome public.</title>
        <authorList>
            <person name="Liu C."/>
            <person name="Sun Q."/>
        </authorList>
    </citation>
    <scope>NUCLEOTIDE SEQUENCE</scope>
    <source>
        <strain evidence="9">NSJ-51</strain>
    </source>
</reference>
<keyword evidence="5 7" id="KW-0175">Coiled coil</keyword>
<evidence type="ECO:0000256" key="4">
    <source>
        <dbReference type="ARBA" id="ARBA00022840"/>
    </source>
</evidence>
<dbReference type="GO" id="GO:0030261">
    <property type="term" value="P:chromosome condensation"/>
    <property type="evidence" value="ECO:0007669"/>
    <property type="project" value="InterPro"/>
</dbReference>
<dbReference type="InterPro" id="IPR010935">
    <property type="entry name" value="SMC_hinge"/>
</dbReference>
<dbReference type="SMART" id="SM00968">
    <property type="entry name" value="SMC_hinge"/>
    <property type="match status" value="1"/>
</dbReference>
<dbReference type="InterPro" id="IPR003395">
    <property type="entry name" value="RecF/RecN/SMC_N"/>
</dbReference>
<dbReference type="GO" id="GO:0005694">
    <property type="term" value="C:chromosome"/>
    <property type="evidence" value="ECO:0007669"/>
    <property type="project" value="InterPro"/>
</dbReference>
<dbReference type="Proteomes" id="UP000661435">
    <property type="component" value="Unassembled WGS sequence"/>
</dbReference>
<dbReference type="RefSeq" id="WP_186907088.1">
    <property type="nucleotide sequence ID" value="NZ_JACOPP010000005.1"/>
</dbReference>
<sequence>MYLKALEIQGFKSFPEKTVLSFGEDITAIVGPNGSGKSNISDAIRWVMGEQSTRALRGGKMEDVIFGGTARRKQLGFAEVSLVLDNADRMFQVEESEVMVTRRYYRSGESEYYINRRSVRLKDVNELFMDTGLGREGYSIIGQGKIDEILSVKSADRREVFEEAAGISRFRHRKEEAERKLERTQENLVRITDKIDELELQVEPLRAQSEKAKKFLILRDELRGLEISLWLEQLERLRANAIKILSDYENAVRQKQAAQTAVERLYAAAEDYASQMREKDVQAEGVRFTMMQRQADANGLENAIAVLKTNIQNNLENTDRIRRELEAQQGRAGSIGGQIDERRRRLEELCAEMEQLREALAQRQQSAAETARSAGSLAAEMEELRRKEAVETASAAEARALLSALAAAAQELYDRDEAVRQELSAGEQRLQEARTARKAAAAELEQAREDRDALKNVISGYALRLDSRQKKAKQAEERHVQLQMEENALKSRIHMLSEMEKLYEGYSKAVKTVMGEAGRQLKGIHGPVAGLIHVPDRYTVAVEIALGGAMQHVVVEREEDGKAAIAYLKRRDAGRCTFLPLSSIRPSEFRDRGVEEEPGFVGMGDALIRFDPRYEKIFSSLLGRTVIAEDLDKAIAMARKYGHRFKIVTLDGQVLNPGGSMTGGSVSRSAGILSRSNELERLNRQIGGVREQLAQAGRALEEARREAAAAAYELETAQAQQRAHEDDVLKLEERNSHLDGQLADLTRQRDELRAELEQIQARSAQTETDTGNARARIEALEGAAAALRTEAEGKARGQSRLQERVSAMTEEIAKVNMRLAALDAERLASEQSLNELEQLRQDLSGDRAERERMMAGFQSRNAALEQEILEKEQQLQVIRRENGEQQEQIGRINEEKLALEARRNQADKQAREKNSELLSMEREVSVLEQKKVTAALEEKQLLDKLWETYALSHEAARAQRVELESVPKAQRRVAELKRSISALGNINLDAIEEFQRINERYTYLTDQRGDVQKAKGELEGIIADITEEMKSIFARQFAVINEAFQQTFLELFGGGKATLELEDPEDILNCGIEIRVQPPGKALKIITLLSGGEKAFVAIALYFAILKVRPTPFCVMDEIEAALDDANVTRFARYLRQMADKTQFIVITHRRGTMEEADVLYGVTMQEQGVSRILTINLNDVEQELNLPSHSPYPG</sequence>
<feature type="domain" description="SMC hinge" evidence="8">
    <location>
        <begin position="522"/>
        <end position="638"/>
    </location>
</feature>
<feature type="coiled-coil region" evidence="7">
    <location>
        <begin position="167"/>
        <end position="254"/>
    </location>
</feature>
<name>A0A8J6M866_9FIRM</name>
<evidence type="ECO:0000256" key="7">
    <source>
        <dbReference type="HAMAP-Rule" id="MF_01894"/>
    </source>
</evidence>
<dbReference type="CDD" id="cd03278">
    <property type="entry name" value="ABC_SMC_barmotin"/>
    <property type="match status" value="1"/>
</dbReference>
<gene>
    <name evidence="7 9" type="primary">smc</name>
    <name evidence="9" type="ORF">H8S57_05565</name>
</gene>
<evidence type="ECO:0000256" key="2">
    <source>
        <dbReference type="ARBA" id="ARBA00022490"/>
    </source>
</evidence>
<dbReference type="GO" id="GO:0006260">
    <property type="term" value="P:DNA replication"/>
    <property type="evidence" value="ECO:0007669"/>
    <property type="project" value="UniProtKB-UniRule"/>
</dbReference>
<dbReference type="Pfam" id="PF02463">
    <property type="entry name" value="SMC_N"/>
    <property type="match status" value="1"/>
</dbReference>
<dbReference type="Gene3D" id="1.20.1060.20">
    <property type="match status" value="1"/>
</dbReference>
<comment type="function">
    <text evidence="7">Required for chromosome condensation and partitioning.</text>
</comment>
<keyword evidence="4 7" id="KW-0067">ATP-binding</keyword>
<dbReference type="Gene3D" id="6.10.140.1720">
    <property type="match status" value="1"/>
</dbReference>
<feature type="coiled-coil region" evidence="7">
    <location>
        <begin position="805"/>
        <end position="930"/>
    </location>
</feature>
<dbReference type="GO" id="GO:0005524">
    <property type="term" value="F:ATP binding"/>
    <property type="evidence" value="ECO:0007669"/>
    <property type="project" value="UniProtKB-UniRule"/>
</dbReference>
<comment type="subunit">
    <text evidence="7">Homodimer.</text>
</comment>
<protein>
    <recommendedName>
        <fullName evidence="7">Chromosome partition protein Smc</fullName>
    </recommendedName>
</protein>
<evidence type="ECO:0000256" key="1">
    <source>
        <dbReference type="ARBA" id="ARBA00004496"/>
    </source>
</evidence>
<dbReference type="PANTHER" id="PTHR43977">
    <property type="entry name" value="STRUCTURAL MAINTENANCE OF CHROMOSOMES PROTEIN 3"/>
    <property type="match status" value="1"/>
</dbReference>
<dbReference type="PIRSF" id="PIRSF005719">
    <property type="entry name" value="SMC"/>
    <property type="match status" value="1"/>
</dbReference>
<evidence type="ECO:0000313" key="10">
    <source>
        <dbReference type="Proteomes" id="UP000661435"/>
    </source>
</evidence>
<accession>A0A8J6M866</accession>
<feature type="binding site" evidence="7">
    <location>
        <begin position="32"/>
        <end position="39"/>
    </location>
    <ligand>
        <name>ATP</name>
        <dbReference type="ChEBI" id="CHEBI:30616"/>
    </ligand>
</feature>
<keyword evidence="6 7" id="KW-0238">DNA-binding</keyword>
<comment type="domain">
    <text evidence="7">Contains large globular domains required for ATP hydrolysis at each terminus and a third globular domain forming a flexible hinge near the middle of the molecule. These domains are separated by coiled-coil structures.</text>
</comment>
<dbReference type="FunFam" id="3.40.50.300:FF:000901">
    <property type="entry name" value="Chromosome partition protein Smc"/>
    <property type="match status" value="1"/>
</dbReference>
<proteinExistence type="inferred from homology"/>
<evidence type="ECO:0000256" key="3">
    <source>
        <dbReference type="ARBA" id="ARBA00022741"/>
    </source>
</evidence>
<dbReference type="GO" id="GO:0007059">
    <property type="term" value="P:chromosome segregation"/>
    <property type="evidence" value="ECO:0007669"/>
    <property type="project" value="UniProtKB-UniRule"/>
</dbReference>
<feature type="coiled-coil region" evidence="7">
    <location>
        <begin position="423"/>
        <end position="492"/>
    </location>
</feature>
<dbReference type="SUPFAM" id="SSF52540">
    <property type="entry name" value="P-loop containing nucleoside triphosphate hydrolases"/>
    <property type="match status" value="1"/>
</dbReference>
<dbReference type="InterPro" id="IPR036277">
    <property type="entry name" value="SMC_hinge_sf"/>
</dbReference>
<organism evidence="9 10">
    <name type="scientific">Lawsonibacter hominis</name>
    <dbReference type="NCBI Taxonomy" id="2763053"/>
    <lineage>
        <taxon>Bacteria</taxon>
        <taxon>Bacillati</taxon>
        <taxon>Bacillota</taxon>
        <taxon>Clostridia</taxon>
        <taxon>Eubacteriales</taxon>
        <taxon>Oscillospiraceae</taxon>
        <taxon>Lawsonibacter</taxon>
    </lineage>
</organism>
<feature type="coiled-coil region" evidence="7">
    <location>
        <begin position="297"/>
        <end position="366"/>
    </location>
</feature>
<keyword evidence="2 7" id="KW-0963">Cytoplasm</keyword>
<dbReference type="FunFam" id="3.40.50.300:FF:000984">
    <property type="entry name" value="Chromosome partition protein Smc"/>
    <property type="match status" value="1"/>
</dbReference>
<dbReference type="Gene3D" id="1.10.287.1490">
    <property type="match status" value="1"/>
</dbReference>
<dbReference type="NCBIfam" id="TIGR02168">
    <property type="entry name" value="SMC_prok_B"/>
    <property type="match status" value="1"/>
</dbReference>
<comment type="subcellular location">
    <subcellularLocation>
        <location evidence="1 7">Cytoplasm</location>
    </subcellularLocation>
</comment>
<feature type="coiled-coil region" evidence="7">
    <location>
        <begin position="679"/>
        <end position="769"/>
    </location>
</feature>
<dbReference type="GO" id="GO:0016887">
    <property type="term" value="F:ATP hydrolysis activity"/>
    <property type="evidence" value="ECO:0007669"/>
    <property type="project" value="InterPro"/>
</dbReference>
<keyword evidence="10" id="KW-1185">Reference proteome</keyword>
<dbReference type="GO" id="GO:0007062">
    <property type="term" value="P:sister chromatid cohesion"/>
    <property type="evidence" value="ECO:0007669"/>
    <property type="project" value="InterPro"/>
</dbReference>
<keyword evidence="3 7" id="KW-0547">Nucleotide-binding</keyword>
<dbReference type="GO" id="GO:0003677">
    <property type="term" value="F:DNA binding"/>
    <property type="evidence" value="ECO:0007669"/>
    <property type="project" value="UniProtKB-UniRule"/>
</dbReference>
<evidence type="ECO:0000256" key="6">
    <source>
        <dbReference type="ARBA" id="ARBA00023125"/>
    </source>
</evidence>
<evidence type="ECO:0000259" key="8">
    <source>
        <dbReference type="SMART" id="SM00968"/>
    </source>
</evidence>
<comment type="similarity">
    <text evidence="7">Belongs to the SMC family.</text>
</comment>
<dbReference type="Gene3D" id="3.40.50.300">
    <property type="entry name" value="P-loop containing nucleotide triphosphate hydrolases"/>
    <property type="match status" value="2"/>
</dbReference>
<evidence type="ECO:0000313" key="9">
    <source>
        <dbReference type="EMBL" id="MBC5733191.1"/>
    </source>
</evidence>
<dbReference type="InterPro" id="IPR024704">
    <property type="entry name" value="SMC"/>
</dbReference>
<dbReference type="Gene3D" id="3.30.70.1620">
    <property type="match status" value="1"/>
</dbReference>
<dbReference type="AlphaFoldDB" id="A0A8J6M866"/>
<dbReference type="InterPro" id="IPR027417">
    <property type="entry name" value="P-loop_NTPase"/>
</dbReference>
<dbReference type="EMBL" id="JACOPP010000005">
    <property type="protein sequence ID" value="MBC5733191.1"/>
    <property type="molecule type" value="Genomic_DNA"/>
</dbReference>
<comment type="caution">
    <text evidence="9">The sequence shown here is derived from an EMBL/GenBank/DDBJ whole genome shotgun (WGS) entry which is preliminary data.</text>
</comment>
<dbReference type="GO" id="GO:0005737">
    <property type="term" value="C:cytoplasm"/>
    <property type="evidence" value="ECO:0007669"/>
    <property type="project" value="UniProtKB-SubCell"/>
</dbReference>
<dbReference type="InterPro" id="IPR011890">
    <property type="entry name" value="SMC_prok"/>
</dbReference>
<dbReference type="HAMAP" id="MF_01894">
    <property type="entry name" value="Smc_prok"/>
    <property type="match status" value="1"/>
</dbReference>